<comment type="function">
    <text evidence="5">Transcriptional repressor for the pyruvate dehydrogenase complex genes aceEF and lpd.</text>
</comment>
<dbReference type="SUPFAM" id="SSF46785">
    <property type="entry name" value="Winged helix' DNA-binding domain"/>
    <property type="match status" value="1"/>
</dbReference>
<gene>
    <name evidence="8" type="primary">pdhR</name>
    <name evidence="8" type="ORF">GCM10011369_15520</name>
</gene>
<dbReference type="OrthoDB" id="5450856at2"/>
<dbReference type="InterPro" id="IPR008920">
    <property type="entry name" value="TF_FadR/GntR_C"/>
</dbReference>
<accession>A0A8J2U4H9</accession>
<evidence type="ECO:0000256" key="1">
    <source>
        <dbReference type="ARBA" id="ARBA00022491"/>
    </source>
</evidence>
<keyword evidence="1" id="KW-0678">Repressor</keyword>
<protein>
    <recommendedName>
        <fullName evidence="6">Pyruvate dehydrogenase complex repressor</fullName>
    </recommendedName>
</protein>
<dbReference type="AlphaFoldDB" id="A0A8J2U4H9"/>
<name>A0A8J2U4H9_9GAMM</name>
<feature type="domain" description="HTH gntR-type" evidence="7">
    <location>
        <begin position="14"/>
        <end position="82"/>
    </location>
</feature>
<evidence type="ECO:0000313" key="9">
    <source>
        <dbReference type="Proteomes" id="UP000619743"/>
    </source>
</evidence>
<evidence type="ECO:0000256" key="3">
    <source>
        <dbReference type="ARBA" id="ARBA00023125"/>
    </source>
</evidence>
<dbReference type="InterPro" id="IPR036390">
    <property type="entry name" value="WH_DNA-bd_sf"/>
</dbReference>
<evidence type="ECO:0000313" key="8">
    <source>
        <dbReference type="EMBL" id="GGA74594.1"/>
    </source>
</evidence>
<evidence type="ECO:0000256" key="4">
    <source>
        <dbReference type="ARBA" id="ARBA00023163"/>
    </source>
</evidence>
<proteinExistence type="predicted"/>
<comment type="caution">
    <text evidence="8">The sequence shown here is derived from an EMBL/GenBank/DDBJ whole genome shotgun (WGS) entry which is preliminary data.</text>
</comment>
<dbReference type="PRINTS" id="PR00035">
    <property type="entry name" value="HTHGNTR"/>
</dbReference>
<sequence length="260" mass="29620">MTQIKPSFNSVKQARLADAIVEQLERMIIEGVLAPGQKLPSERELASQFNVSRPSVREAIQKLEARGLLNRKQGGGTFVSEDSWQNVAEPLFQLMVNHPESQFDLLEFRHALEGICAYYAALRGTETDDEQLAQCIDDIASVKLTDATIHTHADAVMGFYLKMAEASHNAVVLQVMHCLKPLLQQNIEDNLRQMLRSLEAQHSVFNHRKHLLSMIVQREPELARQASHEHLAYIEETLLDVSRQTTRMERSLRRVRSETK</sequence>
<dbReference type="RefSeq" id="WP_087505519.1">
    <property type="nucleotide sequence ID" value="NZ_BMDX01000006.1"/>
</dbReference>
<keyword evidence="4" id="KW-0804">Transcription</keyword>
<dbReference type="SMART" id="SM00895">
    <property type="entry name" value="FCD"/>
    <property type="match status" value="1"/>
</dbReference>
<dbReference type="Pfam" id="PF07729">
    <property type="entry name" value="FCD"/>
    <property type="match status" value="1"/>
</dbReference>
<keyword evidence="3" id="KW-0238">DNA-binding</keyword>
<dbReference type="InterPro" id="IPR000524">
    <property type="entry name" value="Tscrpt_reg_HTH_GntR"/>
</dbReference>
<dbReference type="Gene3D" id="1.10.10.10">
    <property type="entry name" value="Winged helix-like DNA-binding domain superfamily/Winged helix DNA-binding domain"/>
    <property type="match status" value="1"/>
</dbReference>
<dbReference type="PANTHER" id="PTHR43537:SF34">
    <property type="entry name" value="PYRUVATE DEHYDROGENASE COMPLEX REPRESSOR"/>
    <property type="match status" value="1"/>
</dbReference>
<dbReference type="Proteomes" id="UP000619743">
    <property type="component" value="Unassembled WGS sequence"/>
</dbReference>
<reference evidence="9" key="1">
    <citation type="journal article" date="2019" name="Int. J. Syst. Evol. Microbiol.">
        <title>The Global Catalogue of Microorganisms (GCM) 10K type strain sequencing project: providing services to taxonomists for standard genome sequencing and annotation.</title>
        <authorList>
            <consortium name="The Broad Institute Genomics Platform"/>
            <consortium name="The Broad Institute Genome Sequencing Center for Infectious Disease"/>
            <person name="Wu L."/>
            <person name="Ma J."/>
        </authorList>
    </citation>
    <scope>NUCLEOTIDE SEQUENCE [LARGE SCALE GENOMIC DNA]</scope>
    <source>
        <strain evidence="9">CGMCC 1.10130</strain>
    </source>
</reference>
<dbReference type="EMBL" id="BMDX01000006">
    <property type="protein sequence ID" value="GGA74594.1"/>
    <property type="molecule type" value="Genomic_DNA"/>
</dbReference>
<keyword evidence="9" id="KW-1185">Reference proteome</keyword>
<dbReference type="SMART" id="SM00345">
    <property type="entry name" value="HTH_GNTR"/>
    <property type="match status" value="1"/>
</dbReference>
<evidence type="ECO:0000256" key="6">
    <source>
        <dbReference type="ARBA" id="ARBA00039592"/>
    </source>
</evidence>
<dbReference type="PANTHER" id="PTHR43537">
    <property type="entry name" value="TRANSCRIPTIONAL REGULATOR, GNTR FAMILY"/>
    <property type="match status" value="1"/>
</dbReference>
<dbReference type="InterPro" id="IPR036388">
    <property type="entry name" value="WH-like_DNA-bd_sf"/>
</dbReference>
<dbReference type="GO" id="GO:0003677">
    <property type="term" value="F:DNA binding"/>
    <property type="evidence" value="ECO:0007669"/>
    <property type="project" value="UniProtKB-KW"/>
</dbReference>
<dbReference type="NCBIfam" id="NF007001">
    <property type="entry name" value="PRK09464.1"/>
    <property type="match status" value="1"/>
</dbReference>
<dbReference type="Gene3D" id="1.20.120.530">
    <property type="entry name" value="GntR ligand-binding domain-like"/>
    <property type="match status" value="1"/>
</dbReference>
<evidence type="ECO:0000259" key="7">
    <source>
        <dbReference type="PROSITE" id="PS50949"/>
    </source>
</evidence>
<dbReference type="Pfam" id="PF00392">
    <property type="entry name" value="GntR"/>
    <property type="match status" value="1"/>
</dbReference>
<keyword evidence="2" id="KW-0805">Transcription regulation</keyword>
<evidence type="ECO:0000256" key="2">
    <source>
        <dbReference type="ARBA" id="ARBA00023015"/>
    </source>
</evidence>
<organism evidence="8 9">
    <name type="scientific">Neiella marina</name>
    <dbReference type="NCBI Taxonomy" id="508461"/>
    <lineage>
        <taxon>Bacteria</taxon>
        <taxon>Pseudomonadati</taxon>
        <taxon>Pseudomonadota</taxon>
        <taxon>Gammaproteobacteria</taxon>
        <taxon>Alteromonadales</taxon>
        <taxon>Echinimonadaceae</taxon>
        <taxon>Neiella</taxon>
    </lineage>
</organism>
<dbReference type="CDD" id="cd07377">
    <property type="entry name" value="WHTH_GntR"/>
    <property type="match status" value="1"/>
</dbReference>
<dbReference type="PROSITE" id="PS50949">
    <property type="entry name" value="HTH_GNTR"/>
    <property type="match status" value="1"/>
</dbReference>
<dbReference type="InterPro" id="IPR011711">
    <property type="entry name" value="GntR_C"/>
</dbReference>
<dbReference type="SUPFAM" id="SSF48008">
    <property type="entry name" value="GntR ligand-binding domain-like"/>
    <property type="match status" value="1"/>
</dbReference>
<evidence type="ECO:0000256" key="5">
    <source>
        <dbReference type="ARBA" id="ARBA00037357"/>
    </source>
</evidence>
<dbReference type="GO" id="GO:0003700">
    <property type="term" value="F:DNA-binding transcription factor activity"/>
    <property type="evidence" value="ECO:0007669"/>
    <property type="project" value="InterPro"/>
</dbReference>